<feature type="transmembrane region" description="Helical" evidence="7">
    <location>
        <begin position="186"/>
        <end position="203"/>
    </location>
</feature>
<dbReference type="AlphaFoldDB" id="A0A1J5QGB8"/>
<evidence type="ECO:0000256" key="5">
    <source>
        <dbReference type="ARBA" id="ARBA00022989"/>
    </source>
</evidence>
<comment type="caution">
    <text evidence="9">The sequence shown here is derived from an EMBL/GenBank/DDBJ whole genome shotgun (WGS) entry which is preliminary data.</text>
</comment>
<accession>A0A1J5QGB8</accession>
<dbReference type="GO" id="GO:0016787">
    <property type="term" value="F:hydrolase activity"/>
    <property type="evidence" value="ECO:0007669"/>
    <property type="project" value="UniProtKB-KW"/>
</dbReference>
<dbReference type="Pfam" id="PF01569">
    <property type="entry name" value="PAP2"/>
    <property type="match status" value="1"/>
</dbReference>
<dbReference type="InterPro" id="IPR036938">
    <property type="entry name" value="PAP2/HPO_sf"/>
</dbReference>
<evidence type="ECO:0000256" key="4">
    <source>
        <dbReference type="ARBA" id="ARBA00022801"/>
    </source>
</evidence>
<gene>
    <name evidence="9" type="ORF">GALL_356270</name>
</gene>
<dbReference type="PANTHER" id="PTHR14969:SF62">
    <property type="entry name" value="DECAPRENYLPHOSPHORYL-5-PHOSPHORIBOSE PHOSPHATASE RV3807C-RELATED"/>
    <property type="match status" value="1"/>
</dbReference>
<dbReference type="InterPro" id="IPR000326">
    <property type="entry name" value="PAP2/HPO"/>
</dbReference>
<evidence type="ECO:0000256" key="2">
    <source>
        <dbReference type="ARBA" id="ARBA00022475"/>
    </source>
</evidence>
<keyword evidence="3 7" id="KW-0812">Transmembrane</keyword>
<feature type="transmembrane region" description="Helical" evidence="7">
    <location>
        <begin position="156"/>
        <end position="179"/>
    </location>
</feature>
<keyword evidence="5 7" id="KW-1133">Transmembrane helix</keyword>
<proteinExistence type="predicted"/>
<organism evidence="9">
    <name type="scientific">mine drainage metagenome</name>
    <dbReference type="NCBI Taxonomy" id="410659"/>
    <lineage>
        <taxon>unclassified sequences</taxon>
        <taxon>metagenomes</taxon>
        <taxon>ecological metagenomes</taxon>
    </lineage>
</organism>
<name>A0A1J5QGB8_9ZZZZ</name>
<keyword evidence="2" id="KW-1003">Cell membrane</keyword>
<evidence type="ECO:0000256" key="3">
    <source>
        <dbReference type="ARBA" id="ARBA00022692"/>
    </source>
</evidence>
<protein>
    <submittedName>
        <fullName evidence="9">Undecaprenyl pyrophosphate phosphatase</fullName>
    </submittedName>
</protein>
<dbReference type="GO" id="GO:0005886">
    <property type="term" value="C:plasma membrane"/>
    <property type="evidence" value="ECO:0007669"/>
    <property type="project" value="UniProtKB-SubCell"/>
</dbReference>
<sequence length="249" mass="27678">MSRLAPLLDLLAAAGRAVTALGRRWPLAAAALWCLLAALLSYLLFDRFVALWFKQHLPGSNWEGFFKIVTTLGLGGVWLIPPPLLWLACRWQQARAAYGDEAGRWRRRADALLYFFLTVALSGLFVDAVKVVVGRYRPRALFEQGLYGFHPFSAHWAINSFPSGHSQTIFAAMMALAVIVPRYNRAWLLLAALVAFSRVATSVHYLSDVIMGSYIGICAALLMHRAFRARGIEVRLGACPCNRTRRTAG</sequence>
<comment type="subcellular location">
    <subcellularLocation>
        <location evidence="1">Cell membrane</location>
        <topology evidence="1">Multi-pass membrane protein</topology>
    </subcellularLocation>
</comment>
<evidence type="ECO:0000256" key="7">
    <source>
        <dbReference type="SAM" id="Phobius"/>
    </source>
</evidence>
<feature type="transmembrane region" description="Helical" evidence="7">
    <location>
        <begin position="209"/>
        <end position="227"/>
    </location>
</feature>
<evidence type="ECO:0000313" key="9">
    <source>
        <dbReference type="EMBL" id="OIQ82582.1"/>
    </source>
</evidence>
<dbReference type="SUPFAM" id="SSF48317">
    <property type="entry name" value="Acid phosphatase/Vanadium-dependent haloperoxidase"/>
    <property type="match status" value="1"/>
</dbReference>
<feature type="domain" description="Phosphatidic acid phosphatase type 2/haloperoxidase" evidence="8">
    <location>
        <begin position="112"/>
        <end position="224"/>
    </location>
</feature>
<evidence type="ECO:0000256" key="1">
    <source>
        <dbReference type="ARBA" id="ARBA00004651"/>
    </source>
</evidence>
<dbReference type="SMART" id="SM00014">
    <property type="entry name" value="acidPPc"/>
    <property type="match status" value="1"/>
</dbReference>
<keyword evidence="4" id="KW-0378">Hydrolase</keyword>
<keyword evidence="6 7" id="KW-0472">Membrane</keyword>
<evidence type="ECO:0000259" key="8">
    <source>
        <dbReference type="SMART" id="SM00014"/>
    </source>
</evidence>
<dbReference type="EMBL" id="MLJW01000789">
    <property type="protein sequence ID" value="OIQ82582.1"/>
    <property type="molecule type" value="Genomic_DNA"/>
</dbReference>
<reference evidence="9" key="1">
    <citation type="submission" date="2016-10" db="EMBL/GenBank/DDBJ databases">
        <title>Sequence of Gallionella enrichment culture.</title>
        <authorList>
            <person name="Poehlein A."/>
            <person name="Muehling M."/>
            <person name="Daniel R."/>
        </authorList>
    </citation>
    <scope>NUCLEOTIDE SEQUENCE</scope>
</reference>
<evidence type="ECO:0000256" key="6">
    <source>
        <dbReference type="ARBA" id="ARBA00023136"/>
    </source>
</evidence>
<dbReference type="PANTHER" id="PTHR14969">
    <property type="entry name" value="SPHINGOSINE-1-PHOSPHATE PHOSPHOHYDROLASE"/>
    <property type="match status" value="1"/>
</dbReference>
<feature type="transmembrane region" description="Helical" evidence="7">
    <location>
        <begin position="27"/>
        <end position="45"/>
    </location>
</feature>
<dbReference type="Gene3D" id="1.20.144.10">
    <property type="entry name" value="Phosphatidic acid phosphatase type 2/haloperoxidase"/>
    <property type="match status" value="1"/>
</dbReference>
<feature type="transmembrane region" description="Helical" evidence="7">
    <location>
        <begin position="112"/>
        <end position="136"/>
    </location>
</feature>